<accession>A0A5B7HFX5</accession>
<dbReference type="EMBL" id="VSRR010032656">
    <property type="protein sequence ID" value="MPC71300.1"/>
    <property type="molecule type" value="Genomic_DNA"/>
</dbReference>
<reference evidence="1 2" key="1">
    <citation type="submission" date="2019-05" db="EMBL/GenBank/DDBJ databases">
        <title>Another draft genome of Portunus trituberculatus and its Hox gene families provides insights of decapod evolution.</title>
        <authorList>
            <person name="Jeong J.-H."/>
            <person name="Song I."/>
            <person name="Kim S."/>
            <person name="Choi T."/>
            <person name="Kim D."/>
            <person name="Ryu S."/>
            <person name="Kim W."/>
        </authorList>
    </citation>
    <scope>NUCLEOTIDE SEQUENCE [LARGE SCALE GENOMIC DNA]</scope>
    <source>
        <tissue evidence="1">Muscle</tissue>
    </source>
</reference>
<dbReference type="AlphaFoldDB" id="A0A5B7HFX5"/>
<proteinExistence type="predicted"/>
<evidence type="ECO:0000313" key="2">
    <source>
        <dbReference type="Proteomes" id="UP000324222"/>
    </source>
</evidence>
<name>A0A5B7HFX5_PORTR</name>
<gene>
    <name evidence="1" type="ORF">E2C01_065574</name>
</gene>
<comment type="caution">
    <text evidence="1">The sequence shown here is derived from an EMBL/GenBank/DDBJ whole genome shotgun (WGS) entry which is preliminary data.</text>
</comment>
<organism evidence="1 2">
    <name type="scientific">Portunus trituberculatus</name>
    <name type="common">Swimming crab</name>
    <name type="synonym">Neptunus trituberculatus</name>
    <dbReference type="NCBI Taxonomy" id="210409"/>
    <lineage>
        <taxon>Eukaryota</taxon>
        <taxon>Metazoa</taxon>
        <taxon>Ecdysozoa</taxon>
        <taxon>Arthropoda</taxon>
        <taxon>Crustacea</taxon>
        <taxon>Multicrustacea</taxon>
        <taxon>Malacostraca</taxon>
        <taxon>Eumalacostraca</taxon>
        <taxon>Eucarida</taxon>
        <taxon>Decapoda</taxon>
        <taxon>Pleocyemata</taxon>
        <taxon>Brachyura</taxon>
        <taxon>Eubrachyura</taxon>
        <taxon>Portunoidea</taxon>
        <taxon>Portunidae</taxon>
        <taxon>Portuninae</taxon>
        <taxon>Portunus</taxon>
    </lineage>
</organism>
<evidence type="ECO:0000313" key="1">
    <source>
        <dbReference type="EMBL" id="MPC71300.1"/>
    </source>
</evidence>
<protein>
    <submittedName>
        <fullName evidence="1">Uncharacterized protein</fullName>
    </submittedName>
</protein>
<sequence>MRPSVMQCEASLVHLTTRVQQIITCCVARVMLRDTGGTAQKILWLALMPSVMTWLLEITLPTGRPPCPQISPSAPVGVLHSSLLYHAAKAHCTTMELGQHTLVAMTQVAKPDNAVYFKHSLADQDRGRRRLAITSRTEYVARTPTHCSILQIKLVAIQQSGARQPLPGCHRSSSHILGSLQSITKQGQQLKLNWIPNRVGVVNIEAHDAAVRRATMDFWASEPVVGEGRRSKAHCNPAPPPVTLTTGGNQEAGGMVHCHHCLSATQSPQHHQPKETSRSLMTASMVRSLPLQEI</sequence>
<dbReference type="Proteomes" id="UP000324222">
    <property type="component" value="Unassembled WGS sequence"/>
</dbReference>
<keyword evidence="2" id="KW-1185">Reference proteome</keyword>